<proteinExistence type="predicted"/>
<dbReference type="Proteomes" id="UP001189429">
    <property type="component" value="Unassembled WGS sequence"/>
</dbReference>
<keyword evidence="2" id="KW-1185">Reference proteome</keyword>
<accession>A0ABN9QZA0</accession>
<sequence length="152" mass="15808">MQTDGLVVVLNSASKAAGPNASRLCFHAFVLPHQLAFVAGAVACSFGAAVQRLPASAAAADASAPDVFALSSGARLLLHALNAERVWRQLGLAASGSAAAIARRVMMGEEDRRDAHRSDVGNLGAVHNFARFLLHEFLPALSRQMAVCDSGC</sequence>
<reference evidence="1" key="1">
    <citation type="submission" date="2023-10" db="EMBL/GenBank/DDBJ databases">
        <authorList>
            <person name="Chen Y."/>
            <person name="Shah S."/>
            <person name="Dougan E. K."/>
            <person name="Thang M."/>
            <person name="Chan C."/>
        </authorList>
    </citation>
    <scope>NUCLEOTIDE SEQUENCE [LARGE SCALE GENOMIC DNA]</scope>
</reference>
<comment type="caution">
    <text evidence="1">The sequence shown here is derived from an EMBL/GenBank/DDBJ whole genome shotgun (WGS) entry which is preliminary data.</text>
</comment>
<evidence type="ECO:0000313" key="1">
    <source>
        <dbReference type="EMBL" id="CAK0810567.1"/>
    </source>
</evidence>
<evidence type="ECO:0000313" key="2">
    <source>
        <dbReference type="Proteomes" id="UP001189429"/>
    </source>
</evidence>
<dbReference type="EMBL" id="CAUYUJ010004690">
    <property type="protein sequence ID" value="CAK0810567.1"/>
    <property type="molecule type" value="Genomic_DNA"/>
</dbReference>
<organism evidence="1 2">
    <name type="scientific">Prorocentrum cordatum</name>
    <dbReference type="NCBI Taxonomy" id="2364126"/>
    <lineage>
        <taxon>Eukaryota</taxon>
        <taxon>Sar</taxon>
        <taxon>Alveolata</taxon>
        <taxon>Dinophyceae</taxon>
        <taxon>Prorocentrales</taxon>
        <taxon>Prorocentraceae</taxon>
        <taxon>Prorocentrum</taxon>
    </lineage>
</organism>
<protein>
    <submittedName>
        <fullName evidence="1">Uncharacterized protein</fullName>
    </submittedName>
</protein>
<gene>
    <name evidence="1" type="ORF">PCOR1329_LOCUS15494</name>
</gene>
<name>A0ABN9QZA0_9DINO</name>